<dbReference type="OrthoDB" id="1368at2759"/>
<keyword evidence="6" id="KW-0406">Ion transport</keyword>
<keyword evidence="7 8" id="KW-0472">Membrane</keyword>
<sequence length="363" mass="40766">MTEKNIHLTYTSFRFTALTFKGTVLKHALPKAIFFTCWAALITGLTCANPSNPIANLAVSNSLIAVLGGFISLLLVFRTNTAYDRYWEGRRIWSTMTTAIRTMARVIWVNASEKEQNDVLMKRVIIDLLGGFSFSVKHYLREEYGLEYEDMKCIKRHIPNIHAPSSITPNVVDLPYGRPSLDLKAIAIDHDPNNAPNNIPIALTYNISAYIAHQATHNKITAPTQTLLLNTLNSLTDCLTGFERILRTPIPIAYSVHLSQSLWIFCLALPFQLLSMLGPKTSVAWATIPFTTISTFVLFGILNIGEEIENPFGYDENDLPLDDYCFTLRQELIASTYLPVKYEDCFAMIQASPHPPHDGKTAY</sequence>
<feature type="transmembrane region" description="Helical" evidence="8">
    <location>
        <begin position="57"/>
        <end position="77"/>
    </location>
</feature>
<evidence type="ECO:0000313" key="9">
    <source>
        <dbReference type="EMBL" id="KXN71957.1"/>
    </source>
</evidence>
<dbReference type="AlphaFoldDB" id="A0A137PAC1"/>
<name>A0A137PAC1_CONC2</name>
<accession>A0A137PAC1</accession>
<dbReference type="GO" id="GO:0005254">
    <property type="term" value="F:chloride channel activity"/>
    <property type="evidence" value="ECO:0007669"/>
    <property type="project" value="InterPro"/>
</dbReference>
<dbReference type="OMA" id="YVFATML"/>
<gene>
    <name evidence="9" type="ORF">CONCODRAFT_78053</name>
</gene>
<dbReference type="PANTHER" id="PTHR33281">
    <property type="entry name" value="UPF0187 PROTEIN YNEE"/>
    <property type="match status" value="1"/>
</dbReference>
<evidence type="ECO:0000256" key="3">
    <source>
        <dbReference type="ARBA" id="ARBA00022475"/>
    </source>
</evidence>
<keyword evidence="4 8" id="KW-0812">Transmembrane</keyword>
<evidence type="ECO:0000256" key="4">
    <source>
        <dbReference type="ARBA" id="ARBA00022692"/>
    </source>
</evidence>
<dbReference type="EMBL" id="KQ964463">
    <property type="protein sequence ID" value="KXN71957.1"/>
    <property type="molecule type" value="Genomic_DNA"/>
</dbReference>
<dbReference type="InterPro" id="IPR044669">
    <property type="entry name" value="YneE/VCCN1/2-like"/>
</dbReference>
<organism evidence="9 10">
    <name type="scientific">Conidiobolus coronatus (strain ATCC 28846 / CBS 209.66 / NRRL 28638)</name>
    <name type="common">Delacroixia coronata</name>
    <dbReference type="NCBI Taxonomy" id="796925"/>
    <lineage>
        <taxon>Eukaryota</taxon>
        <taxon>Fungi</taxon>
        <taxon>Fungi incertae sedis</taxon>
        <taxon>Zoopagomycota</taxon>
        <taxon>Entomophthoromycotina</taxon>
        <taxon>Entomophthoromycetes</taxon>
        <taxon>Entomophthorales</taxon>
        <taxon>Ancylistaceae</taxon>
        <taxon>Conidiobolus</taxon>
    </lineage>
</organism>
<evidence type="ECO:0000256" key="1">
    <source>
        <dbReference type="ARBA" id="ARBA00004651"/>
    </source>
</evidence>
<feature type="transmembrane region" description="Helical" evidence="8">
    <location>
        <begin position="252"/>
        <end position="271"/>
    </location>
</feature>
<protein>
    <submittedName>
        <fullName evidence="9">UPF0187-domain-containing protein</fullName>
    </submittedName>
</protein>
<reference evidence="9 10" key="1">
    <citation type="journal article" date="2015" name="Genome Biol. Evol.">
        <title>Phylogenomic analyses indicate that early fungi evolved digesting cell walls of algal ancestors of land plants.</title>
        <authorList>
            <person name="Chang Y."/>
            <person name="Wang S."/>
            <person name="Sekimoto S."/>
            <person name="Aerts A.L."/>
            <person name="Choi C."/>
            <person name="Clum A."/>
            <person name="LaButti K.M."/>
            <person name="Lindquist E.A."/>
            <person name="Yee Ngan C."/>
            <person name="Ohm R.A."/>
            <person name="Salamov A.A."/>
            <person name="Grigoriev I.V."/>
            <person name="Spatafora J.W."/>
            <person name="Berbee M.L."/>
        </authorList>
    </citation>
    <scope>NUCLEOTIDE SEQUENCE [LARGE SCALE GENOMIC DNA]</scope>
    <source>
        <strain evidence="9 10">NRRL 28638</strain>
    </source>
</reference>
<feature type="transmembrane region" description="Helical" evidence="8">
    <location>
        <begin position="283"/>
        <end position="302"/>
    </location>
</feature>
<evidence type="ECO:0000256" key="2">
    <source>
        <dbReference type="ARBA" id="ARBA00022448"/>
    </source>
</evidence>
<keyword evidence="10" id="KW-1185">Reference proteome</keyword>
<evidence type="ECO:0000256" key="8">
    <source>
        <dbReference type="SAM" id="Phobius"/>
    </source>
</evidence>
<comment type="subcellular location">
    <subcellularLocation>
        <location evidence="1">Cell membrane</location>
        <topology evidence="1">Multi-pass membrane protein</topology>
    </subcellularLocation>
</comment>
<dbReference type="Pfam" id="PF25539">
    <property type="entry name" value="Bestrophin_2"/>
    <property type="match status" value="1"/>
</dbReference>
<keyword evidence="2" id="KW-0813">Transport</keyword>
<evidence type="ECO:0000256" key="6">
    <source>
        <dbReference type="ARBA" id="ARBA00023065"/>
    </source>
</evidence>
<dbReference type="GO" id="GO:0005886">
    <property type="term" value="C:plasma membrane"/>
    <property type="evidence" value="ECO:0007669"/>
    <property type="project" value="UniProtKB-SubCell"/>
</dbReference>
<dbReference type="STRING" id="796925.A0A137PAC1"/>
<evidence type="ECO:0000313" key="10">
    <source>
        <dbReference type="Proteomes" id="UP000070444"/>
    </source>
</evidence>
<evidence type="ECO:0000256" key="5">
    <source>
        <dbReference type="ARBA" id="ARBA00022989"/>
    </source>
</evidence>
<proteinExistence type="predicted"/>
<keyword evidence="3" id="KW-1003">Cell membrane</keyword>
<dbReference type="PANTHER" id="PTHR33281:SF19">
    <property type="entry name" value="VOLTAGE-DEPENDENT ANION CHANNEL-FORMING PROTEIN YNEE"/>
    <property type="match status" value="1"/>
</dbReference>
<evidence type="ECO:0000256" key="7">
    <source>
        <dbReference type="ARBA" id="ARBA00023136"/>
    </source>
</evidence>
<dbReference type="Proteomes" id="UP000070444">
    <property type="component" value="Unassembled WGS sequence"/>
</dbReference>
<keyword evidence="5 8" id="KW-1133">Transmembrane helix</keyword>
<feature type="transmembrane region" description="Helical" evidence="8">
    <location>
        <begin position="32"/>
        <end position="51"/>
    </location>
</feature>